<evidence type="ECO:0000313" key="2">
    <source>
        <dbReference type="EnsemblFungi" id="MAPG_05798T0"/>
    </source>
</evidence>
<protein>
    <submittedName>
        <fullName evidence="1 2">Uncharacterized protein</fullName>
    </submittedName>
</protein>
<reference evidence="3" key="1">
    <citation type="submission" date="2010-05" db="EMBL/GenBank/DDBJ databases">
        <title>The genome sequence of Magnaporthe poae strain ATCC 64411.</title>
        <authorList>
            <person name="Ma L.-J."/>
            <person name="Dead R."/>
            <person name="Young S."/>
            <person name="Zeng Q."/>
            <person name="Koehrsen M."/>
            <person name="Alvarado L."/>
            <person name="Berlin A."/>
            <person name="Chapman S.B."/>
            <person name="Chen Z."/>
            <person name="Freedman E."/>
            <person name="Gellesch M."/>
            <person name="Goldberg J."/>
            <person name="Griggs A."/>
            <person name="Gujja S."/>
            <person name="Heilman E.R."/>
            <person name="Heiman D."/>
            <person name="Hepburn T."/>
            <person name="Howarth C."/>
            <person name="Jen D."/>
            <person name="Larson L."/>
            <person name="Mehta T."/>
            <person name="Neiman D."/>
            <person name="Pearson M."/>
            <person name="Roberts A."/>
            <person name="Saif S."/>
            <person name="Shea T."/>
            <person name="Shenoy N."/>
            <person name="Sisk P."/>
            <person name="Stolte C."/>
            <person name="Sykes S."/>
            <person name="Walk T."/>
            <person name="White J."/>
            <person name="Yandava C."/>
            <person name="Haas B."/>
            <person name="Nusbaum C."/>
            <person name="Birren B."/>
        </authorList>
    </citation>
    <scope>NUCLEOTIDE SEQUENCE [LARGE SCALE GENOMIC DNA]</scope>
    <source>
        <strain evidence="3">ATCC 64411 / 73-15</strain>
    </source>
</reference>
<reference evidence="2" key="5">
    <citation type="submission" date="2015-06" db="UniProtKB">
        <authorList>
            <consortium name="EnsemblFungi"/>
        </authorList>
    </citation>
    <scope>IDENTIFICATION</scope>
    <source>
        <strain evidence="2">ATCC 64411</strain>
    </source>
</reference>
<reference evidence="2" key="4">
    <citation type="journal article" date="2015" name="G3 (Bethesda)">
        <title>Genome sequences of three phytopathogenic species of the Magnaporthaceae family of fungi.</title>
        <authorList>
            <person name="Okagaki L.H."/>
            <person name="Nunes C.C."/>
            <person name="Sailsbery J."/>
            <person name="Clay B."/>
            <person name="Brown D."/>
            <person name="John T."/>
            <person name="Oh Y."/>
            <person name="Young N."/>
            <person name="Fitzgerald M."/>
            <person name="Haas B.J."/>
            <person name="Zeng Q."/>
            <person name="Young S."/>
            <person name="Adiconis X."/>
            <person name="Fan L."/>
            <person name="Levin J.Z."/>
            <person name="Mitchell T.K."/>
            <person name="Okubara P.A."/>
            <person name="Farman M.L."/>
            <person name="Kohn L.M."/>
            <person name="Birren B."/>
            <person name="Ma L.-J."/>
            <person name="Dean R.A."/>
        </authorList>
    </citation>
    <scope>NUCLEOTIDE SEQUENCE</scope>
    <source>
        <strain evidence="2">ATCC 64411 / 73-15</strain>
    </source>
</reference>
<name>A0A0C4E0C6_MAGP6</name>
<proteinExistence type="predicted"/>
<dbReference type="EMBL" id="GL876969">
    <property type="protein sequence ID" value="KLU86788.1"/>
    <property type="molecule type" value="Genomic_DNA"/>
</dbReference>
<dbReference type="EnsemblFungi" id="MAPG_05798T0">
    <property type="protein sequence ID" value="MAPG_05798T0"/>
    <property type="gene ID" value="MAPG_05798"/>
</dbReference>
<organism evidence="2 3">
    <name type="scientific">Magnaporthiopsis poae (strain ATCC 64411 / 73-15)</name>
    <name type="common">Kentucky bluegrass fungus</name>
    <name type="synonym">Magnaporthe poae</name>
    <dbReference type="NCBI Taxonomy" id="644358"/>
    <lineage>
        <taxon>Eukaryota</taxon>
        <taxon>Fungi</taxon>
        <taxon>Dikarya</taxon>
        <taxon>Ascomycota</taxon>
        <taxon>Pezizomycotina</taxon>
        <taxon>Sordariomycetes</taxon>
        <taxon>Sordariomycetidae</taxon>
        <taxon>Magnaporthales</taxon>
        <taxon>Magnaporthaceae</taxon>
        <taxon>Magnaporthiopsis</taxon>
    </lineage>
</organism>
<dbReference type="EMBL" id="ADBL01001385">
    <property type="status" value="NOT_ANNOTATED_CDS"/>
    <property type="molecule type" value="Genomic_DNA"/>
</dbReference>
<dbReference type="VEuPathDB" id="FungiDB:MAPG_05798"/>
<keyword evidence="3" id="KW-1185">Reference proteome</keyword>
<dbReference type="AlphaFoldDB" id="A0A0C4E0C6"/>
<evidence type="ECO:0000313" key="1">
    <source>
        <dbReference type="EMBL" id="KLU86788.1"/>
    </source>
</evidence>
<reference evidence="1" key="2">
    <citation type="submission" date="2010-05" db="EMBL/GenBank/DDBJ databases">
        <title>The Genome Sequence of Magnaporthe poae strain ATCC 64411.</title>
        <authorList>
            <consortium name="The Broad Institute Genome Sequencing Platform"/>
            <consortium name="Broad Institute Genome Sequencing Center for Infectious Disease"/>
            <person name="Ma L.-J."/>
            <person name="Dead R."/>
            <person name="Young S."/>
            <person name="Zeng Q."/>
            <person name="Koehrsen M."/>
            <person name="Alvarado L."/>
            <person name="Berlin A."/>
            <person name="Chapman S.B."/>
            <person name="Chen Z."/>
            <person name="Freedman E."/>
            <person name="Gellesch M."/>
            <person name="Goldberg J."/>
            <person name="Griggs A."/>
            <person name="Gujja S."/>
            <person name="Heilman E.R."/>
            <person name="Heiman D."/>
            <person name="Hepburn T."/>
            <person name="Howarth C."/>
            <person name="Jen D."/>
            <person name="Larson L."/>
            <person name="Mehta T."/>
            <person name="Neiman D."/>
            <person name="Pearson M."/>
            <person name="Roberts A."/>
            <person name="Saif S."/>
            <person name="Shea T."/>
            <person name="Shenoy N."/>
            <person name="Sisk P."/>
            <person name="Stolte C."/>
            <person name="Sykes S."/>
            <person name="Walk T."/>
            <person name="White J."/>
            <person name="Yandava C."/>
            <person name="Haas B."/>
            <person name="Nusbaum C."/>
            <person name="Birren B."/>
        </authorList>
    </citation>
    <scope>NUCLEOTIDE SEQUENCE</scope>
    <source>
        <strain evidence="1">ATCC 64411</strain>
    </source>
</reference>
<evidence type="ECO:0000313" key="3">
    <source>
        <dbReference type="Proteomes" id="UP000011715"/>
    </source>
</evidence>
<dbReference type="Proteomes" id="UP000011715">
    <property type="component" value="Unassembled WGS sequence"/>
</dbReference>
<reference evidence="1" key="3">
    <citation type="submission" date="2011-03" db="EMBL/GenBank/DDBJ databases">
        <title>Annotation of Magnaporthe poae ATCC 64411.</title>
        <authorList>
            <person name="Ma L.-J."/>
            <person name="Dead R."/>
            <person name="Young S.K."/>
            <person name="Zeng Q."/>
            <person name="Gargeya S."/>
            <person name="Fitzgerald M."/>
            <person name="Haas B."/>
            <person name="Abouelleil A."/>
            <person name="Alvarado L."/>
            <person name="Arachchi H.M."/>
            <person name="Berlin A."/>
            <person name="Brown A."/>
            <person name="Chapman S.B."/>
            <person name="Chen Z."/>
            <person name="Dunbar C."/>
            <person name="Freedman E."/>
            <person name="Gearin G."/>
            <person name="Gellesch M."/>
            <person name="Goldberg J."/>
            <person name="Griggs A."/>
            <person name="Gujja S."/>
            <person name="Heiman D."/>
            <person name="Howarth C."/>
            <person name="Larson L."/>
            <person name="Lui A."/>
            <person name="MacDonald P.J.P."/>
            <person name="Mehta T."/>
            <person name="Montmayeur A."/>
            <person name="Murphy C."/>
            <person name="Neiman D."/>
            <person name="Pearson M."/>
            <person name="Priest M."/>
            <person name="Roberts A."/>
            <person name="Saif S."/>
            <person name="Shea T."/>
            <person name="Shenoy N."/>
            <person name="Sisk P."/>
            <person name="Stolte C."/>
            <person name="Sykes S."/>
            <person name="Yandava C."/>
            <person name="Wortman J."/>
            <person name="Nusbaum C."/>
            <person name="Birren B."/>
        </authorList>
    </citation>
    <scope>NUCLEOTIDE SEQUENCE</scope>
    <source>
        <strain evidence="1">ATCC 64411</strain>
    </source>
</reference>
<accession>A0A0C4E0C6</accession>
<gene>
    <name evidence="1" type="ORF">MAPG_05798</name>
</gene>
<sequence>MVNKGARLAEPRYRRWITRGKSMYGKPGIGIDARARTEIGAARHPLTLAPGQGSATMAQVALPAPILPI</sequence>